<keyword evidence="2" id="KW-0238">DNA-binding</keyword>
<dbReference type="RefSeq" id="WP_073254966.1">
    <property type="nucleotide sequence ID" value="NZ_FQZQ01000020.1"/>
</dbReference>
<keyword evidence="3" id="KW-0804">Transcription</keyword>
<dbReference type="InterPro" id="IPR016032">
    <property type="entry name" value="Sig_transdc_resp-reg_C-effctor"/>
</dbReference>
<accession>A0A1M6Q2D5</accession>
<dbReference type="Gene3D" id="1.10.10.10">
    <property type="entry name" value="Winged helix-like DNA-binding domain superfamily/Winged helix DNA-binding domain"/>
    <property type="match status" value="1"/>
</dbReference>
<keyword evidence="6" id="KW-1185">Reference proteome</keyword>
<proteinExistence type="predicted"/>
<dbReference type="SMART" id="SM00421">
    <property type="entry name" value="HTH_LUXR"/>
    <property type="match status" value="1"/>
</dbReference>
<dbReference type="GO" id="GO:0006355">
    <property type="term" value="P:regulation of DNA-templated transcription"/>
    <property type="evidence" value="ECO:0007669"/>
    <property type="project" value="InterPro"/>
</dbReference>
<dbReference type="CDD" id="cd06170">
    <property type="entry name" value="LuxR_C_like"/>
    <property type="match status" value="1"/>
</dbReference>
<dbReference type="EMBL" id="FQZQ01000020">
    <property type="protein sequence ID" value="SHK14363.1"/>
    <property type="molecule type" value="Genomic_DNA"/>
</dbReference>
<dbReference type="InterPro" id="IPR036388">
    <property type="entry name" value="WH-like_DNA-bd_sf"/>
</dbReference>
<dbReference type="Pfam" id="PF00196">
    <property type="entry name" value="GerE"/>
    <property type="match status" value="1"/>
</dbReference>
<dbReference type="GO" id="GO:0003677">
    <property type="term" value="F:DNA binding"/>
    <property type="evidence" value="ECO:0007669"/>
    <property type="project" value="UniProtKB-KW"/>
</dbReference>
<reference evidence="6" key="1">
    <citation type="submission" date="2016-11" db="EMBL/GenBank/DDBJ databases">
        <authorList>
            <person name="Varghese N."/>
            <person name="Submissions S."/>
        </authorList>
    </citation>
    <scope>NUCLEOTIDE SEQUENCE [LARGE SCALE GENOMIC DNA]</scope>
    <source>
        <strain evidence="6">DSM 100564</strain>
    </source>
</reference>
<dbReference type="Proteomes" id="UP000183982">
    <property type="component" value="Unassembled WGS sequence"/>
</dbReference>
<evidence type="ECO:0000256" key="2">
    <source>
        <dbReference type="ARBA" id="ARBA00023125"/>
    </source>
</evidence>
<name>A0A1M6Q2D5_9RHOB</name>
<feature type="domain" description="HTH luxR-type" evidence="4">
    <location>
        <begin position="190"/>
        <end position="255"/>
    </location>
</feature>
<dbReference type="InterPro" id="IPR000792">
    <property type="entry name" value="Tscrpt_reg_LuxR_C"/>
</dbReference>
<dbReference type="PRINTS" id="PR00038">
    <property type="entry name" value="HTHLUXR"/>
</dbReference>
<dbReference type="SUPFAM" id="SSF46894">
    <property type="entry name" value="C-terminal effector domain of the bipartite response regulators"/>
    <property type="match status" value="1"/>
</dbReference>
<sequence length="257" mass="29210">MKPELLFSETMARAIRAVGTADFIQEVLNLMRTACLFQGAFVSRLSLNERPEHVYDNVRQERRSVVIDRWLDRAWLLDPFVVSFIGGSNEPVMVLRDVAPDRFSNSDYFRIYYKSLRLKDELSVFVNLPNGTLFFSLAPADGNKRFTRRDVEKLIELHPVVAALCEQHFHRSPSAGQSDRGGNVNFVSLIEKVCPDLTQREVEVVQSLLRGHSTQSAALLLDVSPATIKVHRKNIYRKLGISSQSALFSMFLHTVND</sequence>
<dbReference type="OrthoDB" id="343383at2"/>
<dbReference type="PROSITE" id="PS50043">
    <property type="entry name" value="HTH_LUXR_2"/>
    <property type="match status" value="1"/>
</dbReference>
<keyword evidence="1" id="KW-0805">Transcription regulation</keyword>
<evidence type="ECO:0000259" key="4">
    <source>
        <dbReference type="PROSITE" id="PS50043"/>
    </source>
</evidence>
<evidence type="ECO:0000256" key="3">
    <source>
        <dbReference type="ARBA" id="ARBA00023163"/>
    </source>
</evidence>
<protein>
    <submittedName>
        <fullName evidence="5">Regulatory protein, luxR family</fullName>
    </submittedName>
</protein>
<dbReference type="STRING" id="1470563.SAMN05444000_12018"/>
<organism evidence="5 6">
    <name type="scientific">Shimia gijangensis</name>
    <dbReference type="NCBI Taxonomy" id="1470563"/>
    <lineage>
        <taxon>Bacteria</taxon>
        <taxon>Pseudomonadati</taxon>
        <taxon>Pseudomonadota</taxon>
        <taxon>Alphaproteobacteria</taxon>
        <taxon>Rhodobacterales</taxon>
        <taxon>Roseobacteraceae</taxon>
    </lineage>
</organism>
<dbReference type="AlphaFoldDB" id="A0A1M6Q2D5"/>
<evidence type="ECO:0000313" key="5">
    <source>
        <dbReference type="EMBL" id="SHK14363.1"/>
    </source>
</evidence>
<evidence type="ECO:0000256" key="1">
    <source>
        <dbReference type="ARBA" id="ARBA00023015"/>
    </source>
</evidence>
<gene>
    <name evidence="5" type="ORF">SAMN05444000_12018</name>
</gene>
<dbReference type="PANTHER" id="PTHR44688">
    <property type="entry name" value="DNA-BINDING TRANSCRIPTIONAL ACTIVATOR DEVR_DOSR"/>
    <property type="match status" value="1"/>
</dbReference>
<evidence type="ECO:0000313" key="6">
    <source>
        <dbReference type="Proteomes" id="UP000183982"/>
    </source>
</evidence>
<dbReference type="PANTHER" id="PTHR44688:SF16">
    <property type="entry name" value="DNA-BINDING TRANSCRIPTIONAL ACTIVATOR DEVR_DOSR"/>
    <property type="match status" value="1"/>
</dbReference>